<accession>A1ZWD3</accession>
<feature type="region of interest" description="Disordered" evidence="8">
    <location>
        <begin position="406"/>
        <end position="438"/>
    </location>
</feature>
<evidence type="ECO:0000256" key="8">
    <source>
        <dbReference type="SAM" id="MobiDB-lite"/>
    </source>
</evidence>
<evidence type="ECO:0000256" key="2">
    <source>
        <dbReference type="ARBA" id="ARBA00022448"/>
    </source>
</evidence>
<evidence type="ECO:0000256" key="1">
    <source>
        <dbReference type="ARBA" id="ARBA00004571"/>
    </source>
</evidence>
<dbReference type="Gene3D" id="2.60.40.1120">
    <property type="entry name" value="Carboxypeptidase-like, regulatory domain"/>
    <property type="match status" value="1"/>
</dbReference>
<protein>
    <submittedName>
        <fullName evidence="11">Putative outer membrane protein probably involved in nutrient binding</fullName>
    </submittedName>
</protein>
<evidence type="ECO:0000256" key="5">
    <source>
        <dbReference type="ARBA" id="ARBA00023136"/>
    </source>
</evidence>
<dbReference type="OrthoDB" id="9768177at2"/>
<evidence type="ECO:0000256" key="6">
    <source>
        <dbReference type="ARBA" id="ARBA00023237"/>
    </source>
</evidence>
<keyword evidence="9" id="KW-0732">Signal</keyword>
<dbReference type="Gene3D" id="2.40.170.20">
    <property type="entry name" value="TonB-dependent receptor, beta-barrel domain"/>
    <property type="match status" value="1"/>
</dbReference>
<dbReference type="Gene3D" id="2.170.130.10">
    <property type="entry name" value="TonB-dependent receptor, plug domain"/>
    <property type="match status" value="1"/>
</dbReference>
<evidence type="ECO:0000256" key="3">
    <source>
        <dbReference type="ARBA" id="ARBA00022452"/>
    </source>
</evidence>
<dbReference type="SUPFAM" id="SSF49464">
    <property type="entry name" value="Carboxypeptidase regulatory domain-like"/>
    <property type="match status" value="1"/>
</dbReference>
<organism evidence="11 12">
    <name type="scientific">Microscilla marina ATCC 23134</name>
    <dbReference type="NCBI Taxonomy" id="313606"/>
    <lineage>
        <taxon>Bacteria</taxon>
        <taxon>Pseudomonadati</taxon>
        <taxon>Bacteroidota</taxon>
        <taxon>Cytophagia</taxon>
        <taxon>Cytophagales</taxon>
        <taxon>Microscillaceae</taxon>
        <taxon>Microscilla</taxon>
    </lineage>
</organism>
<dbReference type="Pfam" id="PF07715">
    <property type="entry name" value="Plug"/>
    <property type="match status" value="1"/>
</dbReference>
<keyword evidence="5 7" id="KW-0472">Membrane</keyword>
<feature type="signal peptide" evidence="9">
    <location>
        <begin position="1"/>
        <end position="27"/>
    </location>
</feature>
<dbReference type="GO" id="GO:0009279">
    <property type="term" value="C:cell outer membrane"/>
    <property type="evidence" value="ECO:0007669"/>
    <property type="project" value="UniProtKB-SubCell"/>
</dbReference>
<keyword evidence="3 7" id="KW-1134">Transmembrane beta strand</keyword>
<dbReference type="eggNOG" id="COG4771">
    <property type="taxonomic scope" value="Bacteria"/>
</dbReference>
<dbReference type="PROSITE" id="PS52016">
    <property type="entry name" value="TONB_DEPENDENT_REC_3"/>
    <property type="match status" value="1"/>
</dbReference>
<keyword evidence="12" id="KW-1185">Reference proteome</keyword>
<comment type="similarity">
    <text evidence="7">Belongs to the TonB-dependent receptor family.</text>
</comment>
<comment type="subcellular location">
    <subcellularLocation>
        <location evidence="1 7">Cell outer membrane</location>
        <topology evidence="1 7">Multi-pass membrane protein</topology>
    </subcellularLocation>
</comment>
<keyword evidence="6 7" id="KW-0998">Cell outer membrane</keyword>
<sequence length="1043" mass="114835">MRFFYLHTYYLWTILTFVLFLASPTWAQDSIQVKGKVTYQNQGMPQVQVWLKGSKLTTTTQANGTYQLSLPTSNRPTLVFSLPGFVKVTQVISQERLVNIELQKLPAPAPPQTYTMRTLRPEALTYTTDIFKSIQNRVAGAWVTSSSGAPGAATQLLLRGHRSINGNNSPLIILDGMPINNLTLGNSVVGVDQTNRLMDVSPHDIASVEIIPSFSSRLLKYGMLARNGAVLLTSKKGKADTSPRVVFYNRFSVDNVNKLPELQNTYAQGLPVSGRSVHFGPESRMSFAWGPALADLQYNGRPTLYSRQGSLVPLRAGGVAATPNNPYDFFVQGFTFDTHLSVSGGSKNRQYYFSAGRMQQNGFVHTTGFYRNNFSAGIRQKITPNLVIGGKLYLFNTRGQRAYKGNTGASIPRGVMRTPPSFDNSHGNGSSRKASRNPSTFTLLANGAPRSFSSFFIENPYGSISRNPYGDVLTGQLVQADLTWKVSPHWQFTTQVSVDSRSDLRSIGFDIQSSSSFFGSFTEENIEMNNLYFTTELSYRTKLWNKLSVDASVGYFQNRQALINTSAFATPLQVRGDFSLDNGVEVNRFSLPDERSMRNVYLSGSLNYLGGLMLDVGLVNANHSVLSTATLTPTVGLGVDFAPLFFKNSKIVSQLKLNAHYSQISSDADVYTYGQGNLNRTQLLFGLGTTSLDLSTANASYLPALKPEMTSTIEYGASVTLFNHRLRASISHYQTTTTDQIIALNDVTRGNVLNNGGTINTQGWEFQLGGEVIKNKAVRWYLSVNLTRLNSKVNDLPREVARINMGGIDGLRPAYSSAGNGQPYGVLYGTYYQRNDQGELIINNQGLPTLGVTGAVGDPTPDWLWGIESNFSWKGVSVGMRWDIRRGGDMWNATQANLDYAGMSQRAAAARTVTNYIFPGVKLDGSPNDIPVNFYNLNATQAAETSPFTFYGVTGISEANLQDASWLRLRELTIAYTLPARWLKNWLISELTLSFIGRNLWLATNYTGIDPETNLTGTGNGFGVDLYNMPQTKSIGGAVMMKF</sequence>
<gene>
    <name evidence="11" type="ORF">M23134_02743</name>
</gene>
<keyword evidence="2 7" id="KW-0813">Transport</keyword>
<evidence type="ECO:0000313" key="11">
    <source>
        <dbReference type="EMBL" id="EAY25273.1"/>
    </source>
</evidence>
<dbReference type="Proteomes" id="UP000004095">
    <property type="component" value="Unassembled WGS sequence"/>
</dbReference>
<keyword evidence="4 7" id="KW-0812">Transmembrane</keyword>
<proteinExistence type="inferred from homology"/>
<dbReference type="InterPro" id="IPR008969">
    <property type="entry name" value="CarboxyPept-like_regulatory"/>
</dbReference>
<evidence type="ECO:0000256" key="4">
    <source>
        <dbReference type="ARBA" id="ARBA00022692"/>
    </source>
</evidence>
<dbReference type="InterPro" id="IPR012910">
    <property type="entry name" value="Plug_dom"/>
</dbReference>
<comment type="caution">
    <text evidence="11">The sequence shown here is derived from an EMBL/GenBank/DDBJ whole genome shotgun (WGS) entry which is preliminary data.</text>
</comment>
<dbReference type="EMBL" id="AAWS01000051">
    <property type="protein sequence ID" value="EAY25273.1"/>
    <property type="molecule type" value="Genomic_DNA"/>
</dbReference>
<dbReference type="InterPro" id="IPR039426">
    <property type="entry name" value="TonB-dep_rcpt-like"/>
</dbReference>
<evidence type="ECO:0000313" key="12">
    <source>
        <dbReference type="Proteomes" id="UP000004095"/>
    </source>
</evidence>
<feature type="chain" id="PRO_5002641727" evidence="9">
    <location>
        <begin position="28"/>
        <end position="1043"/>
    </location>
</feature>
<evidence type="ECO:0000259" key="10">
    <source>
        <dbReference type="Pfam" id="PF07715"/>
    </source>
</evidence>
<reference evidence="11 12" key="1">
    <citation type="submission" date="2007-01" db="EMBL/GenBank/DDBJ databases">
        <authorList>
            <person name="Haygood M."/>
            <person name="Podell S."/>
            <person name="Anderson C."/>
            <person name="Hopkinson B."/>
            <person name="Roe K."/>
            <person name="Barbeau K."/>
            <person name="Gaasterland T."/>
            <person name="Ferriera S."/>
            <person name="Johnson J."/>
            <person name="Kravitz S."/>
            <person name="Beeson K."/>
            <person name="Sutton G."/>
            <person name="Rogers Y.-H."/>
            <person name="Friedman R."/>
            <person name="Frazier M."/>
            <person name="Venter J.C."/>
        </authorList>
    </citation>
    <scope>NUCLEOTIDE SEQUENCE [LARGE SCALE GENOMIC DNA]</scope>
    <source>
        <strain evidence="11 12">ATCC 23134</strain>
    </source>
</reference>
<evidence type="ECO:0000256" key="7">
    <source>
        <dbReference type="PROSITE-ProRule" id="PRU01360"/>
    </source>
</evidence>
<feature type="compositionally biased region" description="Polar residues" evidence="8">
    <location>
        <begin position="421"/>
        <end position="438"/>
    </location>
</feature>
<dbReference type="AlphaFoldDB" id="A1ZWD3"/>
<name>A1ZWD3_MICM2</name>
<dbReference type="InterPro" id="IPR037066">
    <property type="entry name" value="Plug_dom_sf"/>
</dbReference>
<dbReference type="InterPro" id="IPR036942">
    <property type="entry name" value="Beta-barrel_TonB_sf"/>
</dbReference>
<dbReference type="SUPFAM" id="SSF56935">
    <property type="entry name" value="Porins"/>
    <property type="match status" value="1"/>
</dbReference>
<feature type="domain" description="TonB-dependent receptor plug" evidence="10">
    <location>
        <begin position="128"/>
        <end position="216"/>
    </location>
</feature>
<dbReference type="RefSeq" id="WP_002703057.1">
    <property type="nucleotide sequence ID" value="NZ_AAWS01000051.1"/>
</dbReference>
<dbReference type="Pfam" id="PF13715">
    <property type="entry name" value="CarbopepD_reg_2"/>
    <property type="match status" value="1"/>
</dbReference>
<evidence type="ECO:0000256" key="9">
    <source>
        <dbReference type="SAM" id="SignalP"/>
    </source>
</evidence>